<evidence type="ECO:0000256" key="10">
    <source>
        <dbReference type="HAMAP-Rule" id="MF_01470"/>
    </source>
</evidence>
<evidence type="ECO:0000256" key="2">
    <source>
        <dbReference type="ARBA" id="ARBA00022723"/>
    </source>
</evidence>
<comment type="function">
    <text evidence="10">CRISPR (clustered regularly interspaced short palindromic repeat), is an adaptive immune system that provides protection against mobile genetic elements (viruses, transposable elements and conjugative plasmids). CRISPR clusters contain spacers, sequences complementary to antecedent mobile elements, and target invading nucleic acids. CRISPR clusters are transcribed and processed into CRISPR RNA (crRNA). Acts as a dsDNA endonuclease. Involved in the integration of spacer DNA into the CRISPR cassette.</text>
</comment>
<reference evidence="12" key="1">
    <citation type="journal article" date="2019" name="Int. J. Syst. Evol. Microbiol.">
        <title>The Global Catalogue of Microorganisms (GCM) 10K type strain sequencing project: providing services to taxonomists for standard genome sequencing and annotation.</title>
        <authorList>
            <consortium name="The Broad Institute Genomics Platform"/>
            <consortium name="The Broad Institute Genome Sequencing Center for Infectious Disease"/>
            <person name="Wu L."/>
            <person name="Ma J."/>
        </authorList>
    </citation>
    <scope>NUCLEOTIDE SEQUENCE [LARGE SCALE GENOMIC DNA]</scope>
    <source>
        <strain evidence="12">CGMCC 1.16275</strain>
    </source>
</reference>
<keyword evidence="7 10" id="KW-0238">DNA-binding</keyword>
<keyword evidence="8 10" id="KW-0464">Manganese</keyword>
<dbReference type="InterPro" id="IPR002729">
    <property type="entry name" value="CRISPR-assoc_Cas1"/>
</dbReference>
<evidence type="ECO:0000256" key="5">
    <source>
        <dbReference type="ARBA" id="ARBA00022842"/>
    </source>
</evidence>
<proteinExistence type="inferred from homology"/>
<evidence type="ECO:0000256" key="9">
    <source>
        <dbReference type="ARBA" id="ARBA00038592"/>
    </source>
</evidence>
<dbReference type="InterPro" id="IPR042206">
    <property type="entry name" value="CRISPR-assoc_Cas1_C"/>
</dbReference>
<keyword evidence="1 10" id="KW-0540">Nuclease</keyword>
<comment type="cofactor">
    <cofactor evidence="10">
        <name>Mg(2+)</name>
        <dbReference type="ChEBI" id="CHEBI:18420"/>
    </cofactor>
    <cofactor evidence="10">
        <name>Mn(2+)</name>
        <dbReference type="ChEBI" id="CHEBI:29035"/>
    </cofactor>
</comment>
<keyword evidence="4 10" id="KW-0378">Hydrolase</keyword>
<comment type="similarity">
    <text evidence="10">Belongs to the CRISPR-associated endonuclease Cas1 family.</text>
</comment>
<organism evidence="11 12">
    <name type="scientific">Rhodocista pekingensis</name>
    <dbReference type="NCBI Taxonomy" id="201185"/>
    <lineage>
        <taxon>Bacteria</taxon>
        <taxon>Pseudomonadati</taxon>
        <taxon>Pseudomonadota</taxon>
        <taxon>Alphaproteobacteria</taxon>
        <taxon>Rhodospirillales</taxon>
        <taxon>Azospirillaceae</taxon>
        <taxon>Rhodocista</taxon>
    </lineage>
</organism>
<evidence type="ECO:0000256" key="8">
    <source>
        <dbReference type="ARBA" id="ARBA00023211"/>
    </source>
</evidence>
<dbReference type="InterPro" id="IPR050646">
    <property type="entry name" value="Cas1"/>
</dbReference>
<dbReference type="Gene3D" id="3.100.10.20">
    <property type="entry name" value="CRISPR-associated endonuclease Cas1, N-terminal domain"/>
    <property type="match status" value="1"/>
</dbReference>
<dbReference type="RefSeq" id="WP_377357188.1">
    <property type="nucleotide sequence ID" value="NZ_JBHTCM010000006.1"/>
</dbReference>
<feature type="binding site" evidence="10">
    <location>
        <position position="252"/>
    </location>
    <ligand>
        <name>Mn(2+)</name>
        <dbReference type="ChEBI" id="CHEBI:29035"/>
    </ligand>
</feature>
<comment type="subunit">
    <text evidence="9 10">Homodimer, forms a heterotetramer with a Cas2 homodimer.</text>
</comment>
<protein>
    <recommendedName>
        <fullName evidence="10">CRISPR-associated endonuclease Cas1</fullName>
        <ecNumber evidence="10">3.1.-.-</ecNumber>
    </recommendedName>
</protein>
<feature type="binding site" evidence="10">
    <location>
        <position position="172"/>
    </location>
    <ligand>
        <name>Mn(2+)</name>
        <dbReference type="ChEBI" id="CHEBI:29035"/>
    </ligand>
</feature>
<evidence type="ECO:0000256" key="6">
    <source>
        <dbReference type="ARBA" id="ARBA00023118"/>
    </source>
</evidence>
<evidence type="ECO:0000313" key="12">
    <source>
        <dbReference type="Proteomes" id="UP001596456"/>
    </source>
</evidence>
<name>A0ABW2KTC4_9PROT</name>
<keyword evidence="3 10" id="KW-0255">Endonuclease</keyword>
<evidence type="ECO:0000256" key="1">
    <source>
        <dbReference type="ARBA" id="ARBA00022722"/>
    </source>
</evidence>
<evidence type="ECO:0000313" key="11">
    <source>
        <dbReference type="EMBL" id="MFC7332648.1"/>
    </source>
</evidence>
<keyword evidence="12" id="KW-1185">Reference proteome</keyword>
<dbReference type="PANTHER" id="PTHR34353">
    <property type="entry name" value="CRISPR-ASSOCIATED ENDONUCLEASE CAS1 1"/>
    <property type="match status" value="1"/>
</dbReference>
<gene>
    <name evidence="10 11" type="primary">cas1</name>
    <name evidence="11" type="ORF">ACFQPS_05700</name>
</gene>
<dbReference type="HAMAP" id="MF_01470">
    <property type="entry name" value="Cas1"/>
    <property type="match status" value="1"/>
</dbReference>
<keyword evidence="2 10" id="KW-0479">Metal-binding</keyword>
<feature type="binding site" evidence="10">
    <location>
        <position position="237"/>
    </location>
    <ligand>
        <name>Mn(2+)</name>
        <dbReference type="ChEBI" id="CHEBI:29035"/>
    </ligand>
</feature>
<dbReference type="GO" id="GO:0004519">
    <property type="term" value="F:endonuclease activity"/>
    <property type="evidence" value="ECO:0007669"/>
    <property type="project" value="UniProtKB-KW"/>
</dbReference>
<comment type="caution">
    <text evidence="11">The sequence shown here is derived from an EMBL/GenBank/DDBJ whole genome shotgun (WGS) entry which is preliminary data.</text>
</comment>
<evidence type="ECO:0000256" key="7">
    <source>
        <dbReference type="ARBA" id="ARBA00023125"/>
    </source>
</evidence>
<dbReference type="InterPro" id="IPR042211">
    <property type="entry name" value="CRISPR-assoc_Cas1_N"/>
</dbReference>
<dbReference type="NCBIfam" id="TIGR00287">
    <property type="entry name" value="cas1"/>
    <property type="match status" value="1"/>
</dbReference>
<dbReference type="Proteomes" id="UP001596456">
    <property type="component" value="Unassembled WGS sequence"/>
</dbReference>
<dbReference type="Gene3D" id="1.20.120.920">
    <property type="entry name" value="CRISPR-associated endonuclease Cas1, C-terminal domain"/>
    <property type="match status" value="1"/>
</dbReference>
<keyword evidence="5 10" id="KW-0460">Magnesium</keyword>
<dbReference type="PANTHER" id="PTHR34353:SF2">
    <property type="entry name" value="CRISPR-ASSOCIATED ENDONUCLEASE CAS1 1"/>
    <property type="match status" value="1"/>
</dbReference>
<evidence type="ECO:0000256" key="3">
    <source>
        <dbReference type="ARBA" id="ARBA00022759"/>
    </source>
</evidence>
<sequence>MTTLYVTVPGAIVRTESGSLSVWIEVQADDAGPDDGPIRRKRLTSIEPHRLETLVLLGQTALTPNAMRLCMAHRITVALLDGGGNLAARVVPPEARTADLRLHQYTLHHTPEERLIRARGVVAAKLHNAAEVLRAVRSNQSNPDIARAIAEVERTAGTVADALTPETLLGIEGNGARQYFAGLRAAFVGDIRFTGRAQRPPPDPANSMLSFGYVLLGNRIAGLLEARGIDPCLGFFHALRPGRPSLALDLLEELRHPVVDRLVLRLCNLRMLKPDMFEPDAERPGGVRLTVEGRRTFLEEWEAQLARPLREQGTPSGQRLDVHRLIQRQVDRLVADLRGGEPYRPFRFGG</sequence>
<dbReference type="Pfam" id="PF01867">
    <property type="entry name" value="Cas_Cas1"/>
    <property type="match status" value="1"/>
</dbReference>
<dbReference type="EMBL" id="JBHTCM010000006">
    <property type="protein sequence ID" value="MFC7332648.1"/>
    <property type="molecule type" value="Genomic_DNA"/>
</dbReference>
<keyword evidence="6 10" id="KW-0051">Antiviral defense</keyword>
<evidence type="ECO:0000256" key="4">
    <source>
        <dbReference type="ARBA" id="ARBA00022801"/>
    </source>
</evidence>
<dbReference type="CDD" id="cd09634">
    <property type="entry name" value="Cas1_I-II-III"/>
    <property type="match status" value="1"/>
</dbReference>
<dbReference type="EC" id="3.1.-.-" evidence="10"/>
<accession>A0ABW2KTC4</accession>